<feature type="transmembrane region" description="Helical" evidence="1">
    <location>
        <begin position="168"/>
        <end position="199"/>
    </location>
</feature>
<dbReference type="OrthoDB" id="6016419at2"/>
<protein>
    <recommendedName>
        <fullName evidence="4">ABC-2 type transport system permease protein</fullName>
    </recommendedName>
</protein>
<dbReference type="InterPro" id="IPR021913">
    <property type="entry name" value="DUF3526"/>
</dbReference>
<organism evidence="2 3">
    <name type="scientific">Fibrisoma limi BUZ 3</name>
    <dbReference type="NCBI Taxonomy" id="1185876"/>
    <lineage>
        <taxon>Bacteria</taxon>
        <taxon>Pseudomonadati</taxon>
        <taxon>Bacteroidota</taxon>
        <taxon>Cytophagia</taxon>
        <taxon>Cytophagales</taxon>
        <taxon>Spirosomataceae</taxon>
        <taxon>Fibrisoma</taxon>
    </lineage>
</organism>
<comment type="caution">
    <text evidence="2">The sequence shown here is derived from an EMBL/GenBank/DDBJ whole genome shotgun (WGS) entry which is preliminary data.</text>
</comment>
<dbReference type="EMBL" id="CAIT01000009">
    <property type="protein sequence ID" value="CCH55102.1"/>
    <property type="molecule type" value="Genomic_DNA"/>
</dbReference>
<dbReference type="eggNOG" id="COG1277">
    <property type="taxonomic scope" value="Bacteria"/>
</dbReference>
<dbReference type="RefSeq" id="WP_009283672.1">
    <property type="nucleotide sequence ID" value="NZ_CAIT01000009.1"/>
</dbReference>
<dbReference type="STRING" id="1185876.BN8_04337"/>
<name>I2GMH4_9BACT</name>
<sequence>MLNLLFRSFIRSMGVKIGLGFLFLAGLVSLLIGRQFLDRQARNSRDVIAAQRVDLERHARFHPDEIGLVLYYAQFALVNQTPALAGLSIGQRDVNPSIQRVTIRGLEAQKYDADLNNPTNLLLGNIDFSFVLIYLFPLLIIAFTYSAISEERENGTWRMVAVQSRNLLGFIAQLFLVRLAVVLSLLLVLLGLAVVVLGIPLDGPFFLFAGTSVGYVLVWFGLCFWVASLHRPSGTNAVLLITIWLVLLLILPAGINQYMLSRYPLPEALATTVKQRKGYHEKWDMPKEPTVAKFYAHYPQFRPFGIPNTTFNWLWYYAMQQMGDDESARESGELRQKLQQREAVSHAFGLLIPSLHAQLQLNELAQSGLGNQLRFLDETTRFHERLRLYFYPKIFSNYPVKAERWDRHTVKTFSDCSPIRAGYVLLPPMLFGLLFGGLGWLNFRRNLYVL</sequence>
<dbReference type="PANTHER" id="PTHR43471">
    <property type="entry name" value="ABC TRANSPORTER PERMEASE"/>
    <property type="match status" value="1"/>
</dbReference>
<dbReference type="Pfam" id="PF12679">
    <property type="entry name" value="ABC2_membrane_2"/>
    <property type="match status" value="1"/>
</dbReference>
<evidence type="ECO:0000313" key="2">
    <source>
        <dbReference type="EMBL" id="CCH55102.1"/>
    </source>
</evidence>
<dbReference type="Proteomes" id="UP000009309">
    <property type="component" value="Unassembled WGS sequence"/>
</dbReference>
<dbReference type="GO" id="GO:0005886">
    <property type="term" value="C:plasma membrane"/>
    <property type="evidence" value="ECO:0007669"/>
    <property type="project" value="UniProtKB-SubCell"/>
</dbReference>
<keyword evidence="1" id="KW-0812">Transmembrane</keyword>
<keyword evidence="1" id="KW-1133">Transmembrane helix</keyword>
<reference evidence="2 3" key="1">
    <citation type="journal article" date="2012" name="J. Bacteriol.">
        <title>Genome Sequence of the Filamentous Bacterium Fibrisoma limi BUZ 3T.</title>
        <authorList>
            <person name="Filippini M."/>
            <person name="Qi W."/>
            <person name="Jaenicke S."/>
            <person name="Goesmann A."/>
            <person name="Smits T.H."/>
            <person name="Bagheri H.C."/>
        </authorList>
    </citation>
    <scope>NUCLEOTIDE SEQUENCE [LARGE SCALE GENOMIC DNA]</scope>
    <source>
        <strain evidence="3">BUZ 3T</strain>
    </source>
</reference>
<evidence type="ECO:0000313" key="3">
    <source>
        <dbReference type="Proteomes" id="UP000009309"/>
    </source>
</evidence>
<gene>
    <name evidence="2" type="ORF">BN8_04337</name>
</gene>
<feature type="transmembrane region" description="Helical" evidence="1">
    <location>
        <begin position="421"/>
        <end position="443"/>
    </location>
</feature>
<feature type="transmembrane region" description="Helical" evidence="1">
    <location>
        <begin position="128"/>
        <end position="148"/>
    </location>
</feature>
<dbReference type="PANTHER" id="PTHR43471:SF1">
    <property type="entry name" value="ABC TRANSPORTER PERMEASE PROTEIN NOSY-RELATED"/>
    <property type="match status" value="1"/>
</dbReference>
<accession>I2GMH4</accession>
<evidence type="ECO:0008006" key="4">
    <source>
        <dbReference type="Google" id="ProtNLM"/>
    </source>
</evidence>
<evidence type="ECO:0000256" key="1">
    <source>
        <dbReference type="SAM" id="Phobius"/>
    </source>
</evidence>
<dbReference type="GO" id="GO:0140359">
    <property type="term" value="F:ABC-type transporter activity"/>
    <property type="evidence" value="ECO:0007669"/>
    <property type="project" value="InterPro"/>
</dbReference>
<keyword evidence="1" id="KW-0472">Membrane</keyword>
<feature type="transmembrane region" description="Helical" evidence="1">
    <location>
        <begin position="205"/>
        <end position="225"/>
    </location>
</feature>
<proteinExistence type="predicted"/>
<keyword evidence="3" id="KW-1185">Reference proteome</keyword>
<feature type="transmembrane region" description="Helical" evidence="1">
    <location>
        <begin position="237"/>
        <end position="255"/>
    </location>
</feature>
<dbReference type="Pfam" id="PF12040">
    <property type="entry name" value="DUF3526"/>
    <property type="match status" value="1"/>
</dbReference>
<dbReference type="AlphaFoldDB" id="I2GMH4"/>